<dbReference type="EMBL" id="BSOG01000001">
    <property type="protein sequence ID" value="GLR12059.1"/>
    <property type="molecule type" value="Genomic_DNA"/>
</dbReference>
<evidence type="ECO:0008006" key="3">
    <source>
        <dbReference type="Google" id="ProtNLM"/>
    </source>
</evidence>
<comment type="caution">
    <text evidence="1">The sequence shown here is derived from an EMBL/GenBank/DDBJ whole genome shotgun (WGS) entry which is preliminary data.</text>
</comment>
<keyword evidence="2" id="KW-1185">Reference proteome</keyword>
<evidence type="ECO:0000313" key="2">
    <source>
        <dbReference type="Proteomes" id="UP001156706"/>
    </source>
</evidence>
<protein>
    <recommendedName>
        <fullName evidence="3">VCBS repeat-containing protein</fullName>
    </recommendedName>
</protein>
<sequence>MVLTPPATLGGRLYHGGRCRKPFEPLATMPLTLLYRPTLLGLLLTSALTLADDMERGYDPSATHPDPTNGAIVLMDGRLSHPADATAAQWPAGKHLAGRHFKAGSGWWALACQDTCTLTATQLSLRHLKHPTYDGPSMPGQYLSWSPLPYQLDQPDAATSSNAVLLALFKPKPAQVALKLAPGPVKTWLHQGMDAYPVSQKKGTGSETVRIKLDKGIATIVPILADEPERHGETNQPTESLLELRAYGRKQNLGVVTFGIDGGMPLLAKSYLHWAGDLDGDGRLDLLLDQDQARGKLVLYLSSLAQAGELVGEAGAFNYIAPDDPGC</sequence>
<proteinExistence type="predicted"/>
<name>A0ABQ5YGL1_9NEIS</name>
<reference evidence="2" key="1">
    <citation type="journal article" date="2019" name="Int. J. Syst. Evol. Microbiol.">
        <title>The Global Catalogue of Microorganisms (GCM) 10K type strain sequencing project: providing services to taxonomists for standard genome sequencing and annotation.</title>
        <authorList>
            <consortium name="The Broad Institute Genomics Platform"/>
            <consortium name="The Broad Institute Genome Sequencing Center for Infectious Disease"/>
            <person name="Wu L."/>
            <person name="Ma J."/>
        </authorList>
    </citation>
    <scope>NUCLEOTIDE SEQUENCE [LARGE SCALE GENOMIC DNA]</scope>
    <source>
        <strain evidence="2">NBRC 110044</strain>
    </source>
</reference>
<evidence type="ECO:0000313" key="1">
    <source>
        <dbReference type="EMBL" id="GLR12059.1"/>
    </source>
</evidence>
<organism evidence="1 2">
    <name type="scientific">Chitinimonas prasina</name>
    <dbReference type="NCBI Taxonomy" id="1434937"/>
    <lineage>
        <taxon>Bacteria</taxon>
        <taxon>Pseudomonadati</taxon>
        <taxon>Pseudomonadota</taxon>
        <taxon>Betaproteobacteria</taxon>
        <taxon>Neisseriales</taxon>
        <taxon>Chitinibacteraceae</taxon>
        <taxon>Chitinimonas</taxon>
    </lineage>
</organism>
<dbReference type="Proteomes" id="UP001156706">
    <property type="component" value="Unassembled WGS sequence"/>
</dbReference>
<accession>A0ABQ5YGL1</accession>
<gene>
    <name evidence="1" type="ORF">GCM10007907_08490</name>
</gene>